<dbReference type="GO" id="GO:0005829">
    <property type="term" value="C:cytosol"/>
    <property type="evidence" value="ECO:0007669"/>
    <property type="project" value="TreeGrafter"/>
</dbReference>
<dbReference type="EC" id="1.1.1.79" evidence="7"/>
<dbReference type="AlphaFoldDB" id="A0A380W6G3"/>
<keyword evidence="2 4" id="KW-0560">Oxidoreductase</keyword>
<evidence type="ECO:0000256" key="3">
    <source>
        <dbReference type="ARBA" id="ARBA00023027"/>
    </source>
</evidence>
<dbReference type="InterPro" id="IPR006139">
    <property type="entry name" value="D-isomer_2_OHA_DH_cat_dom"/>
</dbReference>
<proteinExistence type="inferred from homology"/>
<dbReference type="SUPFAM" id="SSF51735">
    <property type="entry name" value="NAD(P)-binding Rossmann-fold domains"/>
    <property type="match status" value="1"/>
</dbReference>
<dbReference type="Pfam" id="PF02826">
    <property type="entry name" value="2-Hacid_dh_C"/>
    <property type="match status" value="1"/>
</dbReference>
<dbReference type="GO" id="GO:0030267">
    <property type="term" value="F:glyoxylate reductase (NADPH) activity"/>
    <property type="evidence" value="ECO:0007669"/>
    <property type="project" value="UniProtKB-EC"/>
</dbReference>
<evidence type="ECO:0000256" key="4">
    <source>
        <dbReference type="RuleBase" id="RU003719"/>
    </source>
</evidence>
<dbReference type="OrthoDB" id="9793626at2"/>
<evidence type="ECO:0000256" key="2">
    <source>
        <dbReference type="ARBA" id="ARBA00023002"/>
    </source>
</evidence>
<dbReference type="SUPFAM" id="SSF52283">
    <property type="entry name" value="Formate/glycerate dehydrogenase catalytic domain-like"/>
    <property type="match status" value="1"/>
</dbReference>
<dbReference type="InterPro" id="IPR050223">
    <property type="entry name" value="D-isomer_2-hydroxyacid_DH"/>
</dbReference>
<organism evidence="7 8">
    <name type="scientific">Afipia felis</name>
    <name type="common">Cat scratch disease bacillus</name>
    <dbReference type="NCBI Taxonomy" id="1035"/>
    <lineage>
        <taxon>Bacteria</taxon>
        <taxon>Pseudomonadati</taxon>
        <taxon>Pseudomonadota</taxon>
        <taxon>Alphaproteobacteria</taxon>
        <taxon>Hyphomicrobiales</taxon>
        <taxon>Nitrobacteraceae</taxon>
        <taxon>Afipia</taxon>
    </lineage>
</organism>
<evidence type="ECO:0000259" key="6">
    <source>
        <dbReference type="Pfam" id="PF02826"/>
    </source>
</evidence>
<comment type="similarity">
    <text evidence="4">Belongs to the D-isomer specific 2-hydroxyacid dehydrogenase family.</text>
</comment>
<protein>
    <submittedName>
        <fullName evidence="7">Glyoxylate/hydroxypyruvate reductase B</fullName>
        <ecNumber evidence="7">1.1.1.79</ecNumber>
    </submittedName>
</protein>
<dbReference type="GO" id="GO:0016618">
    <property type="term" value="F:hydroxypyruvate reductase [NAD(P)H] activity"/>
    <property type="evidence" value="ECO:0007669"/>
    <property type="project" value="TreeGrafter"/>
</dbReference>
<dbReference type="RefSeq" id="WP_002718823.1">
    <property type="nucleotide sequence ID" value="NZ_UFSI01000001.1"/>
</dbReference>
<evidence type="ECO:0000313" key="8">
    <source>
        <dbReference type="Proteomes" id="UP000254343"/>
    </source>
</evidence>
<gene>
    <name evidence="7" type="primary">ghrB_2</name>
    <name evidence="7" type="ORF">NCTC12722_01226</name>
</gene>
<feature type="domain" description="D-isomer specific 2-hydroxyacid dehydrogenase catalytic" evidence="5">
    <location>
        <begin position="41"/>
        <end position="312"/>
    </location>
</feature>
<keyword evidence="7" id="KW-0670">Pyruvate</keyword>
<dbReference type="EMBL" id="UIGB01000001">
    <property type="protein sequence ID" value="SUU84043.1"/>
    <property type="molecule type" value="Genomic_DNA"/>
</dbReference>
<keyword evidence="3" id="KW-0520">NAD</keyword>
<evidence type="ECO:0000313" key="7">
    <source>
        <dbReference type="EMBL" id="SUU84043.1"/>
    </source>
</evidence>
<dbReference type="Pfam" id="PF00389">
    <property type="entry name" value="2-Hacid_dh"/>
    <property type="match status" value="1"/>
</dbReference>
<reference evidence="7 8" key="1">
    <citation type="submission" date="2018-06" db="EMBL/GenBank/DDBJ databases">
        <authorList>
            <consortium name="Pathogen Informatics"/>
            <person name="Doyle S."/>
        </authorList>
    </citation>
    <scope>NUCLEOTIDE SEQUENCE [LARGE SCALE GENOMIC DNA]</scope>
    <source>
        <strain evidence="7 8">NCTC12722</strain>
    </source>
</reference>
<evidence type="ECO:0000256" key="1">
    <source>
        <dbReference type="ARBA" id="ARBA00022857"/>
    </source>
</evidence>
<dbReference type="Gene3D" id="3.40.50.720">
    <property type="entry name" value="NAD(P)-binding Rossmann-like Domain"/>
    <property type="match status" value="2"/>
</dbReference>
<dbReference type="PANTHER" id="PTHR10996:SF178">
    <property type="entry name" value="2-HYDROXYACID DEHYDROGENASE YGL185C-RELATED"/>
    <property type="match status" value="1"/>
</dbReference>
<name>A0A380W6G3_AFIFE</name>
<evidence type="ECO:0000259" key="5">
    <source>
        <dbReference type="Pfam" id="PF00389"/>
    </source>
</evidence>
<dbReference type="InterPro" id="IPR006140">
    <property type="entry name" value="D-isomer_DH_NAD-bd"/>
</dbReference>
<dbReference type="PANTHER" id="PTHR10996">
    <property type="entry name" value="2-HYDROXYACID DEHYDROGENASE-RELATED"/>
    <property type="match status" value="1"/>
</dbReference>
<sequence length="321" mass="34640">MSEQIHVLSMGEMVPAVEVALAKTFVVHRASANGISNIVTEFGERIRGIATRGRQKADAALIESLPKLEIIANFGVGYDSIDLSAAIERGVVVTNTPDVLNDEMADFTVGLLLSTIRELPQADRYIRDGKWPSEAYPLTETLRDRTVGFVGMGRIGQAIAKRIAAFDVPIIYHSRKPQPEIAYKHYPDLKAMAADADTLIAIVPGNESTRHMIDADILAALGSRGILINVARGSVVDQDALIDALRKGVIHGAGLDVFTDEPNVPLSLLALPNVVVLPHIGTGTHHTRAIMGDLVVDNLRSWFSGRGPVTPVRETPWPKAG</sequence>
<dbReference type="Proteomes" id="UP000254343">
    <property type="component" value="Unassembled WGS sequence"/>
</dbReference>
<accession>A0A380W6G3</accession>
<dbReference type="FunFam" id="3.40.50.720:FF:000213">
    <property type="entry name" value="Putative 2-hydroxyacid dehydrogenase"/>
    <property type="match status" value="1"/>
</dbReference>
<dbReference type="CDD" id="cd12156">
    <property type="entry name" value="HPPR"/>
    <property type="match status" value="1"/>
</dbReference>
<dbReference type="InterPro" id="IPR036291">
    <property type="entry name" value="NAD(P)-bd_dom_sf"/>
</dbReference>
<dbReference type="GO" id="GO:0051287">
    <property type="term" value="F:NAD binding"/>
    <property type="evidence" value="ECO:0007669"/>
    <property type="project" value="InterPro"/>
</dbReference>
<feature type="domain" description="D-isomer specific 2-hydroxyacid dehydrogenase NAD-binding" evidence="6">
    <location>
        <begin position="109"/>
        <end position="281"/>
    </location>
</feature>
<keyword evidence="1" id="KW-0521">NADP</keyword>